<evidence type="ECO:0000313" key="1">
    <source>
        <dbReference type="EMBL" id="CAI3928290.1"/>
    </source>
</evidence>
<accession>A0A9W4TMX5</accession>
<evidence type="ECO:0000313" key="2">
    <source>
        <dbReference type="EMBL" id="CAI3932684.1"/>
    </source>
</evidence>
<dbReference type="EMBL" id="CAMXCS010000001">
    <property type="protein sequence ID" value="CAI3932684.1"/>
    <property type="molecule type" value="Genomic_DNA"/>
</dbReference>
<dbReference type="RefSeq" id="WP_271789062.1">
    <property type="nucleotide sequence ID" value="NZ_CAMXCM010000001.1"/>
</dbReference>
<dbReference type="Proteomes" id="UP001154259">
    <property type="component" value="Unassembled WGS sequence"/>
</dbReference>
<comment type="caution">
    <text evidence="1">The sequence shown here is derived from an EMBL/GenBank/DDBJ whole genome shotgun (WGS) entry which is preliminary data.</text>
</comment>
<evidence type="ECO:0000313" key="3">
    <source>
        <dbReference type="Proteomes" id="UP001154255"/>
    </source>
</evidence>
<dbReference type="Proteomes" id="UP001154255">
    <property type="component" value="Unassembled WGS sequence"/>
</dbReference>
<reference evidence="1" key="1">
    <citation type="submission" date="2022-10" db="EMBL/GenBank/DDBJ databases">
        <authorList>
            <person name="Botero Cardona J."/>
        </authorList>
    </citation>
    <scope>NUCLEOTIDE SEQUENCE</scope>
    <source>
        <strain evidence="1">LMG 31819</strain>
        <strain evidence="2">R-53529</strain>
    </source>
</reference>
<gene>
    <name evidence="2" type="ORF">R53529_LOCUS623</name>
    <name evidence="1" type="ORF">R53530_LOCUS478</name>
</gene>
<dbReference type="AlphaFoldDB" id="A0A9W4TMX5"/>
<sequence>MKFQFSLIPIFFFMFSIHAWSIPKKPEYHNGTFIYKIYYEEQNSWMGDTVIVKIHNDRIKIYAKKVNISGIKNGELMEDGVIRQHKSGVWIISSPNSPQDVNLDHIEACRGDAPATIDFKKKIYWMC</sequence>
<organism evidence="1 3">
    <name type="scientific">Commensalibacter communis</name>
    <dbReference type="NCBI Taxonomy" id="2972786"/>
    <lineage>
        <taxon>Bacteria</taxon>
        <taxon>Pseudomonadati</taxon>
        <taxon>Pseudomonadota</taxon>
        <taxon>Alphaproteobacteria</taxon>
        <taxon>Acetobacterales</taxon>
        <taxon>Acetobacteraceae</taxon>
    </lineage>
</organism>
<keyword evidence="4" id="KW-1185">Reference proteome</keyword>
<proteinExistence type="predicted"/>
<dbReference type="EMBL" id="CAMXCM010000001">
    <property type="protein sequence ID" value="CAI3928290.1"/>
    <property type="molecule type" value="Genomic_DNA"/>
</dbReference>
<evidence type="ECO:0000313" key="4">
    <source>
        <dbReference type="Proteomes" id="UP001154259"/>
    </source>
</evidence>
<name>A0A9W4TMX5_9PROT</name>
<protein>
    <submittedName>
        <fullName evidence="1">Uncharacterized protein</fullName>
    </submittedName>
</protein>